<sequence>MPKVSIAQAVSYELTDDRMLKAVLLDDEGNEHESELFLDDYLVVNDYRAQFREYHSDYQKGVCDMNSHNMFIHENTKWGPMLCINFSYATDSTYNVNQRLHMAMHFWNDNGTLRFTESAQGMEGIPHPDEYWQMYWDDFSEVEEYAQDYNILEDLFQERLAEVFWGYELLGRAHEFAFVKRSIQRHLDASK</sequence>
<accession>A0A5N6X0W2</accession>
<dbReference type="Proteomes" id="UP000325945">
    <property type="component" value="Unassembled WGS sequence"/>
</dbReference>
<dbReference type="Gene3D" id="2.30.60.10">
    <property type="entry name" value="Cyanovirin-N"/>
    <property type="match status" value="1"/>
</dbReference>
<protein>
    <submittedName>
        <fullName evidence="1">Uncharacterized protein</fullName>
    </submittedName>
</protein>
<evidence type="ECO:0000313" key="1">
    <source>
        <dbReference type="EMBL" id="KAE8326468.1"/>
    </source>
</evidence>
<dbReference type="InterPro" id="IPR036673">
    <property type="entry name" value="Cyanovirin-N_sf"/>
</dbReference>
<evidence type="ECO:0000313" key="2">
    <source>
        <dbReference type="Proteomes" id="UP000325945"/>
    </source>
</evidence>
<reference evidence="2" key="1">
    <citation type="submission" date="2019-04" db="EMBL/GenBank/DDBJ databases">
        <title>Friends and foes A comparative genomics studyof 23 Aspergillus species from section Flavi.</title>
        <authorList>
            <consortium name="DOE Joint Genome Institute"/>
            <person name="Kjaerbolling I."/>
            <person name="Vesth T."/>
            <person name="Frisvad J.C."/>
            <person name="Nybo J.L."/>
            <person name="Theobald S."/>
            <person name="Kildgaard S."/>
            <person name="Isbrandt T."/>
            <person name="Kuo A."/>
            <person name="Sato A."/>
            <person name="Lyhne E.K."/>
            <person name="Kogle M.E."/>
            <person name="Wiebenga A."/>
            <person name="Kun R.S."/>
            <person name="Lubbers R.J."/>
            <person name="Makela M.R."/>
            <person name="Barry K."/>
            <person name="Chovatia M."/>
            <person name="Clum A."/>
            <person name="Daum C."/>
            <person name="Haridas S."/>
            <person name="He G."/>
            <person name="LaButti K."/>
            <person name="Lipzen A."/>
            <person name="Mondo S."/>
            <person name="Riley R."/>
            <person name="Salamov A."/>
            <person name="Simmons B.A."/>
            <person name="Magnuson J.K."/>
            <person name="Henrissat B."/>
            <person name="Mortensen U.H."/>
            <person name="Larsen T.O."/>
            <person name="Devries R.P."/>
            <person name="Grigoriev I.V."/>
            <person name="Machida M."/>
            <person name="Baker S.E."/>
            <person name="Andersen M.R."/>
        </authorList>
    </citation>
    <scope>NUCLEOTIDE SEQUENCE [LARGE SCALE GENOMIC DNA]</scope>
    <source>
        <strain evidence="2">CBS 130017</strain>
    </source>
</reference>
<keyword evidence="2" id="KW-1185">Reference proteome</keyword>
<proteinExistence type="predicted"/>
<gene>
    <name evidence="1" type="ORF">BDV39DRAFT_205878</name>
</gene>
<dbReference type="AlphaFoldDB" id="A0A5N6X0W2"/>
<dbReference type="EMBL" id="ML741799">
    <property type="protein sequence ID" value="KAE8326468.1"/>
    <property type="molecule type" value="Genomic_DNA"/>
</dbReference>
<name>A0A5N6X0W2_9EURO</name>
<organism evidence="1 2">
    <name type="scientific">Aspergillus sergii</name>
    <dbReference type="NCBI Taxonomy" id="1034303"/>
    <lineage>
        <taxon>Eukaryota</taxon>
        <taxon>Fungi</taxon>
        <taxon>Dikarya</taxon>
        <taxon>Ascomycota</taxon>
        <taxon>Pezizomycotina</taxon>
        <taxon>Eurotiomycetes</taxon>
        <taxon>Eurotiomycetidae</taxon>
        <taxon>Eurotiales</taxon>
        <taxon>Aspergillaceae</taxon>
        <taxon>Aspergillus</taxon>
        <taxon>Aspergillus subgen. Circumdati</taxon>
    </lineage>
</organism>